<keyword evidence="3" id="KW-1185">Reference proteome</keyword>
<proteinExistence type="predicted"/>
<dbReference type="Proteomes" id="UP001595867">
    <property type="component" value="Unassembled WGS sequence"/>
</dbReference>
<dbReference type="RefSeq" id="WP_378069384.1">
    <property type="nucleotide sequence ID" value="NZ_JBHSBL010000019.1"/>
</dbReference>
<comment type="caution">
    <text evidence="2">The sequence shown here is derived from an EMBL/GenBank/DDBJ whole genome shotgun (WGS) entry which is preliminary data.</text>
</comment>
<feature type="transmembrane region" description="Helical" evidence="1">
    <location>
        <begin position="74"/>
        <end position="92"/>
    </location>
</feature>
<dbReference type="EMBL" id="JBHSBL010000019">
    <property type="protein sequence ID" value="MFC4068487.1"/>
    <property type="molecule type" value="Genomic_DNA"/>
</dbReference>
<keyword evidence="1" id="KW-0472">Membrane</keyword>
<dbReference type="InterPro" id="IPR009339">
    <property type="entry name" value="DUF998"/>
</dbReference>
<name>A0ABV8IZS6_9ACTN</name>
<protein>
    <submittedName>
        <fullName evidence="2">DUF998 domain-containing protein</fullName>
    </submittedName>
</protein>
<organism evidence="2 3">
    <name type="scientific">Actinoplanes subglobosus</name>
    <dbReference type="NCBI Taxonomy" id="1547892"/>
    <lineage>
        <taxon>Bacteria</taxon>
        <taxon>Bacillati</taxon>
        <taxon>Actinomycetota</taxon>
        <taxon>Actinomycetes</taxon>
        <taxon>Micromonosporales</taxon>
        <taxon>Micromonosporaceae</taxon>
        <taxon>Actinoplanes</taxon>
    </lineage>
</organism>
<sequence>MPDRRHVAVLAGLAGYVLCTVTADLVNPDWSPVETMISHYVHARAGWLIPAALLALAAASALLTRLVEPVAPRAALVPLRIWTAAVTVGAVFPADPYGRWDQPPTVPGLLHGLAALTAFTVLPGAAVSLTLARRPITRPAAVLAALTVPAYLLLLAAFADVQDGPSVTVGGWESLIGATERLMLWIYVGWLAVTAAVIRPPATAAPPVRAGRH</sequence>
<evidence type="ECO:0000256" key="1">
    <source>
        <dbReference type="SAM" id="Phobius"/>
    </source>
</evidence>
<gene>
    <name evidence="2" type="ORF">ACFO0C_26460</name>
</gene>
<dbReference type="Pfam" id="PF06197">
    <property type="entry name" value="DUF998"/>
    <property type="match status" value="1"/>
</dbReference>
<reference evidence="3" key="1">
    <citation type="journal article" date="2019" name="Int. J. Syst. Evol. Microbiol.">
        <title>The Global Catalogue of Microorganisms (GCM) 10K type strain sequencing project: providing services to taxonomists for standard genome sequencing and annotation.</title>
        <authorList>
            <consortium name="The Broad Institute Genomics Platform"/>
            <consortium name="The Broad Institute Genome Sequencing Center for Infectious Disease"/>
            <person name="Wu L."/>
            <person name="Ma J."/>
        </authorList>
    </citation>
    <scope>NUCLEOTIDE SEQUENCE [LARGE SCALE GENOMIC DNA]</scope>
    <source>
        <strain evidence="3">TBRC 5832</strain>
    </source>
</reference>
<keyword evidence="1" id="KW-1133">Transmembrane helix</keyword>
<feature type="transmembrane region" description="Helical" evidence="1">
    <location>
        <begin position="182"/>
        <end position="202"/>
    </location>
</feature>
<evidence type="ECO:0000313" key="2">
    <source>
        <dbReference type="EMBL" id="MFC4068487.1"/>
    </source>
</evidence>
<feature type="transmembrane region" description="Helical" evidence="1">
    <location>
        <begin position="112"/>
        <end position="132"/>
    </location>
</feature>
<accession>A0ABV8IZS6</accession>
<keyword evidence="1" id="KW-0812">Transmembrane</keyword>
<feature type="transmembrane region" description="Helical" evidence="1">
    <location>
        <begin position="47"/>
        <end position="67"/>
    </location>
</feature>
<feature type="transmembrane region" description="Helical" evidence="1">
    <location>
        <begin position="139"/>
        <end position="159"/>
    </location>
</feature>
<evidence type="ECO:0000313" key="3">
    <source>
        <dbReference type="Proteomes" id="UP001595867"/>
    </source>
</evidence>